<feature type="region of interest" description="Disordered" evidence="2">
    <location>
        <begin position="27"/>
        <end position="61"/>
    </location>
</feature>
<organism evidence="6 7">
    <name type="scientific">Geomicrobium sediminis</name>
    <dbReference type="NCBI Taxonomy" id="1347788"/>
    <lineage>
        <taxon>Bacteria</taxon>
        <taxon>Bacillati</taxon>
        <taxon>Bacillota</taxon>
        <taxon>Bacilli</taxon>
        <taxon>Bacillales</taxon>
        <taxon>Geomicrobium</taxon>
    </lineage>
</organism>
<dbReference type="InterPro" id="IPR050570">
    <property type="entry name" value="Cell_wall_metabolism_enzyme"/>
</dbReference>
<feature type="compositionally biased region" description="Basic and acidic residues" evidence="2">
    <location>
        <begin position="39"/>
        <end position="57"/>
    </location>
</feature>
<dbReference type="PANTHER" id="PTHR21666:SF270">
    <property type="entry name" value="MUREIN HYDROLASE ACTIVATOR ENVC"/>
    <property type="match status" value="1"/>
</dbReference>
<dbReference type="RefSeq" id="WP_204695424.1">
    <property type="nucleotide sequence ID" value="NZ_JAFBEC010000001.1"/>
</dbReference>
<feature type="region of interest" description="Disordered" evidence="2">
    <location>
        <begin position="272"/>
        <end position="336"/>
    </location>
</feature>
<accession>A0ABS2P7H9</accession>
<evidence type="ECO:0000313" key="7">
    <source>
        <dbReference type="Proteomes" id="UP000741863"/>
    </source>
</evidence>
<keyword evidence="1 3" id="KW-0732">Signal</keyword>
<sequence>MQGKKIIMFAAAFLIALGSWTTIHDSASASSSLEQELQDLERERERIEERSNERKQELGGVEEDLDAINEEIAELDQEIGETTSEIASREAEIEEIEAEIEALKEEIKEIEARIAERDELIKDRAASMYKSGGSSVEYLEVILGAESFGDFIERVHTLSTIAEQDRAILEEHQADHELLEEKKAKVEENLAALETHLQELEELRKELEGSMAVKESVMSDLKEEELELLDEINGFTNEKLLLDDQVASKQAEITKAEEEARVAAANAQAEREAVEAAEAAESEAVASASTSPSSSSESSSNSSNNNSSNASNPPSVGDTGGTLATPATGRISSQYGPRWGSFHHGIDIGAGGRSNVPIVAAESGTVSYAGWMNGYGNTVIVRHTIGGRTVETLYAHLDSIDVSNGQSVSRTQQIGIMGNTGASQGAHLHFEVHEGTWNGSKSNSVNPMNYL</sequence>
<dbReference type="GO" id="GO:0016787">
    <property type="term" value="F:hydrolase activity"/>
    <property type="evidence" value="ECO:0007669"/>
    <property type="project" value="UniProtKB-KW"/>
</dbReference>
<keyword evidence="6" id="KW-0378">Hydrolase</keyword>
<feature type="domain" description="M23ase beta-sheet core" evidence="4">
    <location>
        <begin position="342"/>
        <end position="441"/>
    </location>
</feature>
<dbReference type="SUPFAM" id="SSF46966">
    <property type="entry name" value="Spectrin repeat"/>
    <property type="match status" value="1"/>
</dbReference>
<feature type="domain" description="Peptidoglycan hydrolase PcsB coiled-coil" evidence="5">
    <location>
        <begin position="107"/>
        <end position="182"/>
    </location>
</feature>
<dbReference type="InterPro" id="IPR057309">
    <property type="entry name" value="PcsB_CC"/>
</dbReference>
<evidence type="ECO:0000259" key="4">
    <source>
        <dbReference type="Pfam" id="PF01551"/>
    </source>
</evidence>
<dbReference type="InterPro" id="IPR016047">
    <property type="entry name" value="M23ase_b-sheet_dom"/>
</dbReference>
<dbReference type="PANTHER" id="PTHR21666">
    <property type="entry name" value="PEPTIDASE-RELATED"/>
    <property type="match status" value="1"/>
</dbReference>
<dbReference type="Pfam" id="PF01551">
    <property type="entry name" value="Peptidase_M23"/>
    <property type="match status" value="1"/>
</dbReference>
<gene>
    <name evidence="6" type="ORF">JOD17_000350</name>
</gene>
<evidence type="ECO:0000256" key="2">
    <source>
        <dbReference type="SAM" id="MobiDB-lite"/>
    </source>
</evidence>
<keyword evidence="7" id="KW-1185">Reference proteome</keyword>
<feature type="compositionally biased region" description="Low complexity" evidence="2">
    <location>
        <begin position="276"/>
        <end position="315"/>
    </location>
</feature>
<name>A0ABS2P7H9_9BACL</name>
<evidence type="ECO:0000259" key="5">
    <source>
        <dbReference type="Pfam" id="PF24568"/>
    </source>
</evidence>
<dbReference type="Pfam" id="PF24568">
    <property type="entry name" value="CC_PcsB"/>
    <property type="match status" value="1"/>
</dbReference>
<dbReference type="Gene3D" id="6.10.250.3150">
    <property type="match status" value="1"/>
</dbReference>
<dbReference type="InterPro" id="IPR011055">
    <property type="entry name" value="Dup_hybrid_motif"/>
</dbReference>
<dbReference type="CDD" id="cd12797">
    <property type="entry name" value="M23_peptidase"/>
    <property type="match status" value="1"/>
</dbReference>
<comment type="caution">
    <text evidence="6">The sequence shown here is derived from an EMBL/GenBank/DDBJ whole genome shotgun (WGS) entry which is preliminary data.</text>
</comment>
<evidence type="ECO:0000256" key="1">
    <source>
        <dbReference type="ARBA" id="ARBA00022729"/>
    </source>
</evidence>
<feature type="chain" id="PRO_5046937041" evidence="3">
    <location>
        <begin position="22"/>
        <end position="451"/>
    </location>
</feature>
<evidence type="ECO:0000256" key="3">
    <source>
        <dbReference type="SAM" id="SignalP"/>
    </source>
</evidence>
<evidence type="ECO:0000313" key="6">
    <source>
        <dbReference type="EMBL" id="MBM7631259.1"/>
    </source>
</evidence>
<feature type="signal peptide" evidence="3">
    <location>
        <begin position="1"/>
        <end position="21"/>
    </location>
</feature>
<dbReference type="Proteomes" id="UP000741863">
    <property type="component" value="Unassembled WGS sequence"/>
</dbReference>
<proteinExistence type="predicted"/>
<protein>
    <submittedName>
        <fullName evidence="6">Murein DD-endopeptidase MepM/ murein hydrolase activator NlpD</fullName>
    </submittedName>
</protein>
<dbReference type="Gene3D" id="2.70.70.10">
    <property type="entry name" value="Glucose Permease (Domain IIA)"/>
    <property type="match status" value="1"/>
</dbReference>
<reference evidence="6 7" key="1">
    <citation type="submission" date="2021-01" db="EMBL/GenBank/DDBJ databases">
        <title>Genomic Encyclopedia of Type Strains, Phase IV (KMG-IV): sequencing the most valuable type-strain genomes for metagenomic binning, comparative biology and taxonomic classification.</title>
        <authorList>
            <person name="Goeker M."/>
        </authorList>
    </citation>
    <scope>NUCLEOTIDE SEQUENCE [LARGE SCALE GENOMIC DNA]</scope>
    <source>
        <strain evidence="6 7">DSM 25540</strain>
    </source>
</reference>
<dbReference type="EMBL" id="JAFBEC010000001">
    <property type="protein sequence ID" value="MBM7631259.1"/>
    <property type="molecule type" value="Genomic_DNA"/>
</dbReference>
<dbReference type="SUPFAM" id="SSF51261">
    <property type="entry name" value="Duplicated hybrid motif"/>
    <property type="match status" value="1"/>
</dbReference>